<reference evidence="2" key="1">
    <citation type="journal article" date="2010" name="Genome Biol.">
        <title>Genome sequence of the necrotrophic plant pathogen Pythium ultimum reveals original pathogenicity mechanisms and effector repertoire.</title>
        <authorList>
            <person name="Levesque C.A."/>
            <person name="Brouwer H."/>
            <person name="Cano L."/>
            <person name="Hamilton J.P."/>
            <person name="Holt C."/>
            <person name="Huitema E."/>
            <person name="Raffaele S."/>
            <person name="Robideau G.P."/>
            <person name="Thines M."/>
            <person name="Win J."/>
            <person name="Zerillo M.M."/>
            <person name="Beakes G.W."/>
            <person name="Boore J.L."/>
            <person name="Busam D."/>
            <person name="Dumas B."/>
            <person name="Ferriera S."/>
            <person name="Fuerstenberg S.I."/>
            <person name="Gachon C.M."/>
            <person name="Gaulin E."/>
            <person name="Govers F."/>
            <person name="Grenville-Briggs L."/>
            <person name="Horner N."/>
            <person name="Hostetler J."/>
            <person name="Jiang R.H."/>
            <person name="Johnson J."/>
            <person name="Krajaejun T."/>
            <person name="Lin H."/>
            <person name="Meijer H.J."/>
            <person name="Moore B."/>
            <person name="Morris P."/>
            <person name="Phuntmart V."/>
            <person name="Puiu D."/>
            <person name="Shetty J."/>
            <person name="Stajich J.E."/>
            <person name="Tripathy S."/>
            <person name="Wawra S."/>
            <person name="van West P."/>
            <person name="Whitty B.R."/>
            <person name="Coutinho P.M."/>
            <person name="Henrissat B."/>
            <person name="Martin F."/>
            <person name="Thomas P.D."/>
            <person name="Tyler B.M."/>
            <person name="De Vries R.P."/>
            <person name="Kamoun S."/>
            <person name="Yandell M."/>
            <person name="Tisserat N."/>
            <person name="Buell C.R."/>
        </authorList>
    </citation>
    <scope>NUCLEOTIDE SEQUENCE</scope>
    <source>
        <strain evidence="2">DAOM:BR144</strain>
    </source>
</reference>
<dbReference type="HOGENOM" id="CLU_2418048_0_0_1"/>
<organism evidence="1 2">
    <name type="scientific">Globisporangium ultimum (strain ATCC 200006 / CBS 805.95 / DAOM BR144)</name>
    <name type="common">Pythium ultimum</name>
    <dbReference type="NCBI Taxonomy" id="431595"/>
    <lineage>
        <taxon>Eukaryota</taxon>
        <taxon>Sar</taxon>
        <taxon>Stramenopiles</taxon>
        <taxon>Oomycota</taxon>
        <taxon>Peronosporomycetes</taxon>
        <taxon>Pythiales</taxon>
        <taxon>Pythiaceae</taxon>
        <taxon>Globisporangium</taxon>
    </lineage>
</organism>
<name>K3XD26_GLOUD</name>
<sequence>MRKFLVPAFFDVHLRLYYSLLPSVGSNMELLVESLETLLSSLAVMVVVIIHLKGGHRVRVENARRFDNPIFVYPTKYRHSHDLALSERSTIP</sequence>
<dbReference type="VEuPathDB" id="FungiDB:PYU1_G015094"/>
<dbReference type="InParanoid" id="K3XD26"/>
<evidence type="ECO:0000313" key="2">
    <source>
        <dbReference type="Proteomes" id="UP000019132"/>
    </source>
</evidence>
<reference evidence="2" key="2">
    <citation type="submission" date="2010-04" db="EMBL/GenBank/DDBJ databases">
        <authorList>
            <person name="Buell R."/>
            <person name="Hamilton J."/>
            <person name="Hostetler J."/>
        </authorList>
    </citation>
    <scope>NUCLEOTIDE SEQUENCE [LARGE SCALE GENOMIC DNA]</scope>
    <source>
        <strain evidence="2">DAOM:BR144</strain>
    </source>
</reference>
<proteinExistence type="predicted"/>
<protein>
    <submittedName>
        <fullName evidence="1">Uncharacterized protein</fullName>
    </submittedName>
</protein>
<dbReference type="EnsemblProtists" id="PYU1_T015125">
    <property type="protein sequence ID" value="PYU1_T015125"/>
    <property type="gene ID" value="PYU1_G015094"/>
</dbReference>
<accession>K3XD26</accession>
<dbReference type="AlphaFoldDB" id="K3XD26"/>
<keyword evidence="2" id="KW-1185">Reference proteome</keyword>
<reference evidence="1" key="3">
    <citation type="submission" date="2015-02" db="UniProtKB">
        <authorList>
            <consortium name="EnsemblProtists"/>
        </authorList>
    </citation>
    <scope>IDENTIFICATION</scope>
    <source>
        <strain evidence="1">DAOM BR144</strain>
    </source>
</reference>
<evidence type="ECO:0000313" key="1">
    <source>
        <dbReference type="EnsemblProtists" id="PYU1_T015125"/>
    </source>
</evidence>
<dbReference type="Proteomes" id="UP000019132">
    <property type="component" value="Unassembled WGS sequence"/>
</dbReference>
<dbReference type="EMBL" id="ADOS01000867">
    <property type="status" value="NOT_ANNOTATED_CDS"/>
    <property type="molecule type" value="Genomic_DNA"/>
</dbReference>